<dbReference type="InterPro" id="IPR047261">
    <property type="entry name" value="MRM1_MeTrfase_dom"/>
</dbReference>
<dbReference type="Gene3D" id="3.40.1280.10">
    <property type="match status" value="1"/>
</dbReference>
<dbReference type="OrthoDB" id="270651at2759"/>
<dbReference type="STRING" id="1157962.A0A250XCZ6"/>
<sequence>MFSMNRLQTISAREKAGCIQRPVSAHADARGKHQDTYSRQEPMDYTYQRFSLKVQEEKGPRRNRETFDSTENDKYRFSSRKHDDQEEVSSTEEEYMDEASTSGSSMLGDKLYGVFPVLNALKAKRRSCHALYVLSSLDLSKRKDAAAMRDVFKLAKEMDLEVIKVSRHELNVMSDYRQHQGLVLDCSSLQWNTLDTFPTSADLQGAGSSMHQVWLALDEVTDPQNFGAIIRSAHCLGVSGIVACTKNCAPLSSTVSKASAGALEVAEVHSCQNMVKTLSQAVVDGWEVLGAASDTRAKDCRSVALTKPTILVMGNEGTGLRTNIKRACTGFVKVEMGLPKQLLAADSLNVSVAAGILVHSLLGAKPETSPTVG</sequence>
<dbReference type="PANTHER" id="PTHR46103">
    <property type="entry name" value="RRNA METHYLTRANSFERASE 1, MITOCHONDRIAL"/>
    <property type="match status" value="1"/>
</dbReference>
<keyword evidence="13" id="KW-1185">Reference proteome</keyword>
<dbReference type="SUPFAM" id="SSF55315">
    <property type="entry name" value="L30e-like"/>
    <property type="match status" value="1"/>
</dbReference>
<keyword evidence="6" id="KW-0949">S-adenosyl-L-methionine</keyword>
<name>A0A250XCZ6_9CHLO</name>
<keyword evidence="4" id="KW-0489">Methyltransferase</keyword>
<dbReference type="CDD" id="cd18105">
    <property type="entry name" value="SpoU-like_MRM1"/>
    <property type="match status" value="1"/>
</dbReference>
<organism evidence="12 13">
    <name type="scientific">Chlamydomonas eustigma</name>
    <dbReference type="NCBI Taxonomy" id="1157962"/>
    <lineage>
        <taxon>Eukaryota</taxon>
        <taxon>Viridiplantae</taxon>
        <taxon>Chlorophyta</taxon>
        <taxon>core chlorophytes</taxon>
        <taxon>Chlorophyceae</taxon>
        <taxon>CS clade</taxon>
        <taxon>Chlamydomonadales</taxon>
        <taxon>Chlamydomonadaceae</taxon>
        <taxon>Chlamydomonas</taxon>
    </lineage>
</organism>
<proteinExistence type="inferred from homology"/>
<dbReference type="GO" id="GO:0005739">
    <property type="term" value="C:mitochondrion"/>
    <property type="evidence" value="ECO:0007669"/>
    <property type="project" value="UniProtKB-SubCell"/>
</dbReference>
<dbReference type="InterPro" id="IPR029026">
    <property type="entry name" value="tRNA_m1G_MTases_N"/>
</dbReference>
<protein>
    <recommendedName>
        <fullName evidence="9">rRNA methyltransferase 1, mitochondrial</fullName>
    </recommendedName>
</protein>
<dbReference type="SMART" id="SM00967">
    <property type="entry name" value="SpoU_sub_bind"/>
    <property type="match status" value="1"/>
</dbReference>
<evidence type="ECO:0000313" key="12">
    <source>
        <dbReference type="EMBL" id="GAX80762.1"/>
    </source>
</evidence>
<reference evidence="12 13" key="1">
    <citation type="submission" date="2017-08" db="EMBL/GenBank/DDBJ databases">
        <title>Acidophilic green algal genome provides insights into adaptation to an acidic environment.</title>
        <authorList>
            <person name="Hirooka S."/>
            <person name="Hirose Y."/>
            <person name="Kanesaki Y."/>
            <person name="Higuchi S."/>
            <person name="Fujiwara T."/>
            <person name="Onuma R."/>
            <person name="Era A."/>
            <person name="Ohbayashi R."/>
            <person name="Uzuka A."/>
            <person name="Nozaki H."/>
            <person name="Yoshikawa H."/>
            <person name="Miyagishima S.Y."/>
        </authorList>
    </citation>
    <scope>NUCLEOTIDE SEQUENCE [LARGE SCALE GENOMIC DNA]</scope>
    <source>
        <strain evidence="12 13">NIES-2499</strain>
    </source>
</reference>
<dbReference type="InterPro" id="IPR001537">
    <property type="entry name" value="SpoU_MeTrfase"/>
</dbReference>
<dbReference type="GO" id="GO:0016435">
    <property type="term" value="F:rRNA (guanine) methyltransferase activity"/>
    <property type="evidence" value="ECO:0007669"/>
    <property type="project" value="TreeGrafter"/>
</dbReference>
<dbReference type="EMBL" id="BEGY01000056">
    <property type="protein sequence ID" value="GAX80762.1"/>
    <property type="molecule type" value="Genomic_DNA"/>
</dbReference>
<dbReference type="PANTHER" id="PTHR46103:SF1">
    <property type="entry name" value="RRNA METHYLTRANSFERASE 1, MITOCHONDRIAL"/>
    <property type="match status" value="1"/>
</dbReference>
<evidence type="ECO:0000313" key="13">
    <source>
        <dbReference type="Proteomes" id="UP000232323"/>
    </source>
</evidence>
<evidence type="ECO:0000256" key="10">
    <source>
        <dbReference type="SAM" id="MobiDB-lite"/>
    </source>
</evidence>
<evidence type="ECO:0000256" key="1">
    <source>
        <dbReference type="ARBA" id="ARBA00004173"/>
    </source>
</evidence>
<evidence type="ECO:0000256" key="5">
    <source>
        <dbReference type="ARBA" id="ARBA00022679"/>
    </source>
</evidence>
<comment type="similarity">
    <text evidence="2">Belongs to the class IV-like SAM-binding methyltransferase superfamily. RNA methyltransferase TrmH family.</text>
</comment>
<keyword evidence="8" id="KW-0496">Mitochondrion</keyword>
<feature type="domain" description="RNA 2-O ribose methyltransferase substrate binding" evidence="11">
    <location>
        <begin position="110"/>
        <end position="192"/>
    </location>
</feature>
<dbReference type="Proteomes" id="UP000232323">
    <property type="component" value="Unassembled WGS sequence"/>
</dbReference>
<evidence type="ECO:0000256" key="6">
    <source>
        <dbReference type="ARBA" id="ARBA00022691"/>
    </source>
</evidence>
<dbReference type="NCBIfam" id="TIGR00186">
    <property type="entry name" value="rRNA_methyl_3"/>
    <property type="match status" value="1"/>
</dbReference>
<dbReference type="AlphaFoldDB" id="A0A250XCZ6"/>
<evidence type="ECO:0000256" key="4">
    <source>
        <dbReference type="ARBA" id="ARBA00022603"/>
    </source>
</evidence>
<dbReference type="Gene3D" id="3.30.1330.30">
    <property type="match status" value="1"/>
</dbReference>
<dbReference type="InterPro" id="IPR047182">
    <property type="entry name" value="MRM1"/>
</dbReference>
<evidence type="ECO:0000256" key="9">
    <source>
        <dbReference type="ARBA" id="ARBA00034881"/>
    </source>
</evidence>
<dbReference type="InterPro" id="IPR004441">
    <property type="entry name" value="rRNA_MeTrfase_TrmH"/>
</dbReference>
<accession>A0A250XCZ6</accession>
<keyword evidence="5" id="KW-0808">Transferase</keyword>
<gene>
    <name evidence="12" type="ORF">CEUSTIGMA_g8197.t1</name>
</gene>
<evidence type="ECO:0000256" key="3">
    <source>
        <dbReference type="ARBA" id="ARBA00022552"/>
    </source>
</evidence>
<keyword evidence="3" id="KW-0698">rRNA processing</keyword>
<dbReference type="SUPFAM" id="SSF75217">
    <property type="entry name" value="alpha/beta knot"/>
    <property type="match status" value="1"/>
</dbReference>
<evidence type="ECO:0000256" key="2">
    <source>
        <dbReference type="ARBA" id="ARBA00007228"/>
    </source>
</evidence>
<keyword evidence="7" id="KW-0809">Transit peptide</keyword>
<comment type="caution">
    <text evidence="12">The sequence shown here is derived from an EMBL/GenBank/DDBJ whole genome shotgun (WGS) entry which is preliminary data.</text>
</comment>
<dbReference type="Pfam" id="PF00588">
    <property type="entry name" value="SpoU_methylase"/>
    <property type="match status" value="1"/>
</dbReference>
<feature type="compositionally biased region" description="Basic and acidic residues" evidence="10">
    <location>
        <begin position="56"/>
        <end position="84"/>
    </location>
</feature>
<dbReference type="Pfam" id="PF08032">
    <property type="entry name" value="SpoU_sub_bind"/>
    <property type="match status" value="1"/>
</dbReference>
<dbReference type="GO" id="GO:0003723">
    <property type="term" value="F:RNA binding"/>
    <property type="evidence" value="ECO:0007669"/>
    <property type="project" value="InterPro"/>
</dbReference>
<comment type="subcellular location">
    <subcellularLocation>
        <location evidence="1">Mitochondrion</location>
    </subcellularLocation>
</comment>
<dbReference type="InterPro" id="IPR013123">
    <property type="entry name" value="SpoU_subst-bd"/>
</dbReference>
<evidence type="ECO:0000256" key="7">
    <source>
        <dbReference type="ARBA" id="ARBA00022946"/>
    </source>
</evidence>
<evidence type="ECO:0000259" key="11">
    <source>
        <dbReference type="SMART" id="SM00967"/>
    </source>
</evidence>
<dbReference type="InterPro" id="IPR029064">
    <property type="entry name" value="Ribosomal_eL30-like_sf"/>
</dbReference>
<feature type="compositionally biased region" description="Acidic residues" evidence="10">
    <location>
        <begin position="85"/>
        <end position="97"/>
    </location>
</feature>
<evidence type="ECO:0000256" key="8">
    <source>
        <dbReference type="ARBA" id="ARBA00023128"/>
    </source>
</evidence>
<feature type="region of interest" description="Disordered" evidence="10">
    <location>
        <begin position="56"/>
        <end position="102"/>
    </location>
</feature>
<dbReference type="InterPro" id="IPR029028">
    <property type="entry name" value="Alpha/beta_knot_MTases"/>
</dbReference>